<dbReference type="InterPro" id="IPR009229">
    <property type="entry name" value="AgrD"/>
</dbReference>
<proteinExistence type="predicted"/>
<keyword evidence="1" id="KW-0812">Transmembrane</keyword>
<evidence type="ECO:0000256" key="1">
    <source>
        <dbReference type="SAM" id="Phobius"/>
    </source>
</evidence>
<evidence type="ECO:0000313" key="2">
    <source>
        <dbReference type="EMBL" id="CEJ74854.1"/>
    </source>
</evidence>
<protein>
    <submittedName>
        <fullName evidence="2 4">Cyclic lactone autoinducer peptide</fullName>
    </submittedName>
</protein>
<dbReference type="Proteomes" id="UP000049685">
    <property type="component" value="Unassembled WGS sequence"/>
</dbReference>
<reference evidence="2 5" key="1">
    <citation type="submission" date="2014-11" db="EMBL/GenBank/DDBJ databases">
        <authorList>
            <person name="Aslett M.A."/>
            <person name="De Silva N."/>
        </authorList>
    </citation>
    <scope>NUCLEOTIDE SEQUENCE [LARGE SCALE GENOMIC DNA]</scope>
    <source>
        <strain evidence="2 5">ATCC9714</strain>
        <strain evidence="3">UMC4404</strain>
    </source>
</reference>
<dbReference type="EMBL" id="CDNY01000014">
    <property type="protein sequence ID" value="CEO34103.1"/>
    <property type="molecule type" value="Genomic_DNA"/>
</dbReference>
<dbReference type="NCBIfam" id="TIGR04223">
    <property type="entry name" value="quorum_AgrD"/>
    <property type="match status" value="1"/>
</dbReference>
<organism evidence="4 6">
    <name type="scientific">Paraclostridium sordellii</name>
    <name type="common">Clostridium sordellii</name>
    <dbReference type="NCBI Taxonomy" id="1505"/>
    <lineage>
        <taxon>Bacteria</taxon>
        <taxon>Bacillati</taxon>
        <taxon>Bacillota</taxon>
        <taxon>Clostridia</taxon>
        <taxon>Peptostreptococcales</taxon>
        <taxon>Peptostreptococcaceae</taxon>
        <taxon>Paraclostridium</taxon>
    </lineage>
</organism>
<accession>A0A0A1S9Q6</accession>
<evidence type="ECO:0000313" key="6">
    <source>
        <dbReference type="Proteomes" id="UP000049127"/>
    </source>
</evidence>
<evidence type="ECO:0000313" key="5">
    <source>
        <dbReference type="Proteomes" id="UP000032811"/>
    </source>
</evidence>
<feature type="transmembrane region" description="Helical" evidence="1">
    <location>
        <begin position="6"/>
        <end position="28"/>
    </location>
</feature>
<sequence length="39" mass="4393">MNFLTNLFSDFALALGNGASTMCSFIFFEPEMPKSKRDN</sequence>
<dbReference type="EMBL" id="CEKZ01000014">
    <property type="protein sequence ID" value="CEQ04751.1"/>
    <property type="molecule type" value="Genomic_DNA"/>
</dbReference>
<evidence type="ECO:0000313" key="4">
    <source>
        <dbReference type="EMBL" id="CEQ04751.1"/>
    </source>
</evidence>
<dbReference type="AlphaFoldDB" id="A0A0A1S9Q6"/>
<dbReference type="PATRIC" id="fig|1505.7.peg.2681"/>
<dbReference type="GeneID" id="97538565"/>
<evidence type="ECO:0000313" key="7">
    <source>
        <dbReference type="Proteomes" id="UP000049685"/>
    </source>
</evidence>
<name>A0A0A1S9Q6_PARSO</name>
<dbReference type="OrthoDB" id="1757388at2"/>
<keyword evidence="1" id="KW-1133">Transmembrane helix</keyword>
<reference evidence="6 7" key="2">
    <citation type="submission" date="2015-01" db="EMBL/GenBank/DDBJ databases">
        <authorList>
            <person name="Aslett A.Martin."/>
            <person name="De Silva Nishadi"/>
        </authorList>
    </citation>
    <scope>NUCLEOTIDE SEQUENCE [LARGE SCALE GENOMIC DNA]</scope>
    <source>
        <strain evidence="4 6">R28058</strain>
        <strain evidence="7">UMC4404</strain>
    </source>
</reference>
<dbReference type="Proteomes" id="UP000032811">
    <property type="component" value="Chromosome 1"/>
</dbReference>
<dbReference type="EMBL" id="LN679998">
    <property type="protein sequence ID" value="CEJ74854.1"/>
    <property type="molecule type" value="Genomic_DNA"/>
</dbReference>
<keyword evidence="1" id="KW-0472">Membrane</keyword>
<dbReference type="RefSeq" id="WP_021123021.1">
    <property type="nucleotide sequence ID" value="NZ_BDJI01000002.1"/>
</dbReference>
<keyword evidence="5" id="KW-1185">Reference proteome</keyword>
<dbReference type="Proteomes" id="UP000049127">
    <property type="component" value="Unassembled WGS sequence"/>
</dbReference>
<gene>
    <name evidence="2" type="ORF">ATCC9714_27421</name>
    <name evidence="4" type="ORF">R28058_24691</name>
    <name evidence="3" type="ORF">UMC4404_19321</name>
</gene>
<evidence type="ECO:0000313" key="3">
    <source>
        <dbReference type="EMBL" id="CEO34103.1"/>
    </source>
</evidence>